<sequence>MSSTGTQNGLKEAARFFSILAEPARLRILQLLREGRRCGRELARDLNLTPATTCHHLEKLKLANLLSEQRSGKHVYYSLSDSELTRALEQSLATLGKDSSRESGITQPRNAKMESPERNTKKRGE</sequence>
<accession>A0A419ESA9</accession>
<dbReference type="Pfam" id="PF01022">
    <property type="entry name" value="HTH_5"/>
    <property type="match status" value="1"/>
</dbReference>
<evidence type="ECO:0000256" key="1">
    <source>
        <dbReference type="ARBA" id="ARBA00023015"/>
    </source>
</evidence>
<evidence type="ECO:0000313" key="7">
    <source>
        <dbReference type="Proteomes" id="UP000285961"/>
    </source>
</evidence>
<protein>
    <submittedName>
        <fullName evidence="6">ArsR family transcriptional regulator</fullName>
    </submittedName>
</protein>
<dbReference type="CDD" id="cd00090">
    <property type="entry name" value="HTH_ARSR"/>
    <property type="match status" value="1"/>
</dbReference>
<dbReference type="InterPro" id="IPR036388">
    <property type="entry name" value="WH-like_DNA-bd_sf"/>
</dbReference>
<dbReference type="EMBL" id="QZKI01000117">
    <property type="protein sequence ID" value="RJP66352.1"/>
    <property type="molecule type" value="Genomic_DNA"/>
</dbReference>
<dbReference type="SUPFAM" id="SSF46785">
    <property type="entry name" value="Winged helix' DNA-binding domain"/>
    <property type="match status" value="1"/>
</dbReference>
<dbReference type="Proteomes" id="UP000285961">
    <property type="component" value="Unassembled WGS sequence"/>
</dbReference>
<dbReference type="InterPro" id="IPR001845">
    <property type="entry name" value="HTH_ArsR_DNA-bd_dom"/>
</dbReference>
<evidence type="ECO:0000259" key="5">
    <source>
        <dbReference type="PROSITE" id="PS50987"/>
    </source>
</evidence>
<evidence type="ECO:0000256" key="3">
    <source>
        <dbReference type="ARBA" id="ARBA00023163"/>
    </source>
</evidence>
<organism evidence="6 7">
    <name type="scientific">Candidatus Abyssobacteria bacterium SURF_17</name>
    <dbReference type="NCBI Taxonomy" id="2093361"/>
    <lineage>
        <taxon>Bacteria</taxon>
        <taxon>Pseudomonadati</taxon>
        <taxon>Candidatus Hydrogenedentota</taxon>
        <taxon>Candidatus Abyssobacteria</taxon>
    </lineage>
</organism>
<keyword evidence="2" id="KW-0238">DNA-binding</keyword>
<dbReference type="PANTHER" id="PTHR33154">
    <property type="entry name" value="TRANSCRIPTIONAL REGULATOR, ARSR FAMILY"/>
    <property type="match status" value="1"/>
</dbReference>
<dbReference type="NCBIfam" id="NF033788">
    <property type="entry name" value="HTH_metalloreg"/>
    <property type="match status" value="1"/>
</dbReference>
<dbReference type="InterPro" id="IPR051081">
    <property type="entry name" value="HTH_MetalResp_TranReg"/>
</dbReference>
<keyword evidence="3" id="KW-0804">Transcription</keyword>
<dbReference type="InterPro" id="IPR011991">
    <property type="entry name" value="ArsR-like_HTH"/>
</dbReference>
<comment type="caution">
    <text evidence="6">The sequence shown here is derived from an EMBL/GenBank/DDBJ whole genome shotgun (WGS) entry which is preliminary data.</text>
</comment>
<keyword evidence="1" id="KW-0805">Transcription regulation</keyword>
<evidence type="ECO:0000256" key="2">
    <source>
        <dbReference type="ARBA" id="ARBA00023125"/>
    </source>
</evidence>
<dbReference type="SMART" id="SM00418">
    <property type="entry name" value="HTH_ARSR"/>
    <property type="match status" value="1"/>
</dbReference>
<dbReference type="Gene3D" id="1.10.10.10">
    <property type="entry name" value="Winged helix-like DNA-binding domain superfamily/Winged helix DNA-binding domain"/>
    <property type="match status" value="1"/>
</dbReference>
<evidence type="ECO:0000313" key="6">
    <source>
        <dbReference type="EMBL" id="RJP66352.1"/>
    </source>
</evidence>
<dbReference type="PANTHER" id="PTHR33154:SF18">
    <property type="entry name" value="ARSENICAL RESISTANCE OPERON REPRESSOR"/>
    <property type="match status" value="1"/>
</dbReference>
<proteinExistence type="predicted"/>
<reference evidence="6 7" key="1">
    <citation type="journal article" date="2017" name="ISME J.">
        <title>Energy and carbon metabolisms in a deep terrestrial subsurface fluid microbial community.</title>
        <authorList>
            <person name="Momper L."/>
            <person name="Jungbluth S.P."/>
            <person name="Lee M.D."/>
            <person name="Amend J.P."/>
        </authorList>
    </citation>
    <scope>NUCLEOTIDE SEQUENCE [LARGE SCALE GENOMIC DNA]</scope>
    <source>
        <strain evidence="6">SURF_17</strain>
    </source>
</reference>
<feature type="region of interest" description="Disordered" evidence="4">
    <location>
        <begin position="93"/>
        <end position="125"/>
    </location>
</feature>
<evidence type="ECO:0000256" key="4">
    <source>
        <dbReference type="SAM" id="MobiDB-lite"/>
    </source>
</evidence>
<dbReference type="InterPro" id="IPR036390">
    <property type="entry name" value="WH_DNA-bd_sf"/>
</dbReference>
<dbReference type="PROSITE" id="PS50987">
    <property type="entry name" value="HTH_ARSR_2"/>
    <property type="match status" value="1"/>
</dbReference>
<dbReference type="GO" id="GO:0003677">
    <property type="term" value="F:DNA binding"/>
    <property type="evidence" value="ECO:0007669"/>
    <property type="project" value="UniProtKB-KW"/>
</dbReference>
<feature type="domain" description="HTH arsR-type" evidence="5">
    <location>
        <begin position="5"/>
        <end position="99"/>
    </location>
</feature>
<name>A0A419ESA9_9BACT</name>
<dbReference type="AlphaFoldDB" id="A0A419ESA9"/>
<dbReference type="PRINTS" id="PR00778">
    <property type="entry name" value="HTHARSR"/>
</dbReference>
<gene>
    <name evidence="6" type="ORF">C4532_16195</name>
</gene>
<feature type="compositionally biased region" description="Basic and acidic residues" evidence="4">
    <location>
        <begin position="111"/>
        <end position="125"/>
    </location>
</feature>
<dbReference type="GO" id="GO:0003700">
    <property type="term" value="F:DNA-binding transcription factor activity"/>
    <property type="evidence" value="ECO:0007669"/>
    <property type="project" value="InterPro"/>
</dbReference>